<proteinExistence type="predicted"/>
<dbReference type="RefSeq" id="WP_134524379.1">
    <property type="nucleotide sequence ID" value="NZ_SOHH01000087.1"/>
</dbReference>
<comment type="caution">
    <text evidence="2">The sequence shown here is derived from an EMBL/GenBank/DDBJ whole genome shotgun (WGS) entry which is preliminary data.</text>
</comment>
<dbReference type="AlphaFoldDB" id="A0A4V3IUY9"/>
<sequence length="133" mass="14720">MKLLIGDAKYDLFEGIQKATLSDLILLKRATKSTDFPNGITVNTIQAFFTSLKADEDDERGLLEMLVDSDEGLEIVRAIIFLCRRRAGETQSFDELTDVALSETGFEDDEVEVESGPKDEAVAPVKKTKTSKT</sequence>
<reference evidence="2 3" key="1">
    <citation type="submission" date="2019-03" db="EMBL/GenBank/DDBJ databases">
        <title>Genomics of glacier-inhabiting Cryobacterium strains.</title>
        <authorList>
            <person name="Liu Q."/>
            <person name="Xin Y.-H."/>
        </authorList>
    </citation>
    <scope>NUCLEOTIDE SEQUENCE [LARGE SCALE GENOMIC DNA]</scope>
    <source>
        <strain evidence="2 3">Hh4</strain>
    </source>
</reference>
<dbReference type="Proteomes" id="UP000298313">
    <property type="component" value="Unassembled WGS sequence"/>
</dbReference>
<accession>A0A4V3IUY9</accession>
<name>A0A4V3IUY9_9MICO</name>
<evidence type="ECO:0000256" key="1">
    <source>
        <dbReference type="SAM" id="MobiDB-lite"/>
    </source>
</evidence>
<dbReference type="EMBL" id="SOHH01000087">
    <property type="protein sequence ID" value="TFD74736.1"/>
    <property type="molecule type" value="Genomic_DNA"/>
</dbReference>
<gene>
    <name evidence="2" type="ORF">E3T48_12485</name>
</gene>
<dbReference type="OrthoDB" id="5149128at2"/>
<feature type="region of interest" description="Disordered" evidence="1">
    <location>
        <begin position="107"/>
        <end position="133"/>
    </location>
</feature>
<keyword evidence="3" id="KW-1185">Reference proteome</keyword>
<protein>
    <submittedName>
        <fullName evidence="2">Uncharacterized protein</fullName>
    </submittedName>
</protein>
<evidence type="ECO:0000313" key="3">
    <source>
        <dbReference type="Proteomes" id="UP000298313"/>
    </source>
</evidence>
<organism evidence="2 3">
    <name type="scientific">Cryobacterium fucosi</name>
    <dbReference type="NCBI Taxonomy" id="1259157"/>
    <lineage>
        <taxon>Bacteria</taxon>
        <taxon>Bacillati</taxon>
        <taxon>Actinomycetota</taxon>
        <taxon>Actinomycetes</taxon>
        <taxon>Micrococcales</taxon>
        <taxon>Microbacteriaceae</taxon>
        <taxon>Cryobacterium</taxon>
    </lineage>
</organism>
<evidence type="ECO:0000313" key="2">
    <source>
        <dbReference type="EMBL" id="TFD74736.1"/>
    </source>
</evidence>